<protein>
    <recommendedName>
        <fullName evidence="1">HAT C-terminal dimerisation domain-containing protein</fullName>
    </recommendedName>
</protein>
<accession>A0A8S1B0L9</accession>
<dbReference type="OrthoDB" id="347314at2759"/>
<sequence length="163" mass="19142">MHTKMRDLYRNLIKLVMQPECMLDDKLDKIDPTILVSASANNYRYLKWQIMKMTYVSSEEQQDLDDQWRCLPSYKQNTLDTNEPSDIFWHQVAQLQNKDGKKPFSTLSNFMLQILCLPHSNADCERVFSQIDDIKTDKRNKLVTKTVTGNLLAEQCIKRHGKN</sequence>
<organism evidence="2 3">
    <name type="scientific">Arctia plantaginis</name>
    <name type="common">Wood tiger moth</name>
    <name type="synonym">Phalaena plantaginis</name>
    <dbReference type="NCBI Taxonomy" id="874455"/>
    <lineage>
        <taxon>Eukaryota</taxon>
        <taxon>Metazoa</taxon>
        <taxon>Ecdysozoa</taxon>
        <taxon>Arthropoda</taxon>
        <taxon>Hexapoda</taxon>
        <taxon>Insecta</taxon>
        <taxon>Pterygota</taxon>
        <taxon>Neoptera</taxon>
        <taxon>Endopterygota</taxon>
        <taxon>Lepidoptera</taxon>
        <taxon>Glossata</taxon>
        <taxon>Ditrysia</taxon>
        <taxon>Noctuoidea</taxon>
        <taxon>Erebidae</taxon>
        <taxon>Arctiinae</taxon>
        <taxon>Arctia</taxon>
    </lineage>
</organism>
<dbReference type="AlphaFoldDB" id="A0A8S1B0L9"/>
<dbReference type="Pfam" id="PF05699">
    <property type="entry name" value="Dimer_Tnp_hAT"/>
    <property type="match status" value="1"/>
</dbReference>
<dbReference type="SUPFAM" id="SSF53098">
    <property type="entry name" value="Ribonuclease H-like"/>
    <property type="match status" value="1"/>
</dbReference>
<dbReference type="Proteomes" id="UP000494256">
    <property type="component" value="Unassembled WGS sequence"/>
</dbReference>
<gene>
    <name evidence="2" type="ORF">APLA_LOCUS15021</name>
</gene>
<dbReference type="GO" id="GO:0046983">
    <property type="term" value="F:protein dimerization activity"/>
    <property type="evidence" value="ECO:0007669"/>
    <property type="project" value="InterPro"/>
</dbReference>
<evidence type="ECO:0000313" key="2">
    <source>
        <dbReference type="EMBL" id="CAB3254883.1"/>
    </source>
</evidence>
<dbReference type="InterPro" id="IPR008906">
    <property type="entry name" value="HATC_C_dom"/>
</dbReference>
<name>A0A8S1B0L9_ARCPL</name>
<dbReference type="EMBL" id="CADEBD010000422">
    <property type="protein sequence ID" value="CAB3254883.1"/>
    <property type="molecule type" value="Genomic_DNA"/>
</dbReference>
<evidence type="ECO:0000313" key="3">
    <source>
        <dbReference type="Proteomes" id="UP000494256"/>
    </source>
</evidence>
<reference evidence="2 3" key="1">
    <citation type="submission" date="2020-04" db="EMBL/GenBank/DDBJ databases">
        <authorList>
            <person name="Wallbank WR R."/>
            <person name="Pardo Diaz C."/>
            <person name="Kozak K."/>
            <person name="Martin S."/>
            <person name="Jiggins C."/>
            <person name="Moest M."/>
            <person name="Warren A I."/>
            <person name="Byers J.R.P. K."/>
            <person name="Montejo-Kovacevich G."/>
            <person name="Yen C E."/>
        </authorList>
    </citation>
    <scope>NUCLEOTIDE SEQUENCE [LARGE SCALE GENOMIC DNA]</scope>
</reference>
<comment type="caution">
    <text evidence="2">The sequence shown here is derived from an EMBL/GenBank/DDBJ whole genome shotgun (WGS) entry which is preliminary data.</text>
</comment>
<evidence type="ECO:0000259" key="1">
    <source>
        <dbReference type="Pfam" id="PF05699"/>
    </source>
</evidence>
<feature type="domain" description="HAT C-terminal dimerisation" evidence="1">
    <location>
        <begin position="102"/>
        <end position="153"/>
    </location>
</feature>
<dbReference type="InterPro" id="IPR012337">
    <property type="entry name" value="RNaseH-like_sf"/>
</dbReference>
<proteinExistence type="predicted"/>